<name>A0A3P8ZJA0_ESOLU</name>
<dbReference type="InterPro" id="IPR011029">
    <property type="entry name" value="DEATH-like_dom_sf"/>
</dbReference>
<comment type="similarity">
    <text evidence="1 4">Belongs to the peptidase C14A family.</text>
</comment>
<evidence type="ECO:0000259" key="5">
    <source>
        <dbReference type="PROSITE" id="PS50207"/>
    </source>
</evidence>
<evidence type="ECO:0000256" key="1">
    <source>
        <dbReference type="ARBA" id="ARBA00010134"/>
    </source>
</evidence>
<reference evidence="8" key="4">
    <citation type="submission" date="2025-09" db="UniProtKB">
        <authorList>
            <consortium name="Ensembl"/>
        </authorList>
    </citation>
    <scope>IDENTIFICATION</scope>
</reference>
<dbReference type="OrthoDB" id="6114029at2759"/>
<dbReference type="Ensembl" id="ENSELUT00000012782.3">
    <property type="protein sequence ID" value="ENSELUP00000028745.2"/>
    <property type="gene ID" value="ENSELUG00000005348.3"/>
</dbReference>
<dbReference type="GeneTree" id="ENSGT00940000164225"/>
<reference evidence="8" key="3">
    <citation type="submission" date="2025-08" db="UniProtKB">
        <authorList>
            <consortium name="Ensembl"/>
        </authorList>
    </citation>
    <scope>IDENTIFICATION</scope>
</reference>
<dbReference type="InterPro" id="IPR002138">
    <property type="entry name" value="Pept_C14_p10"/>
</dbReference>
<dbReference type="InterPro" id="IPR001309">
    <property type="entry name" value="Pept_C14_p20"/>
</dbReference>
<dbReference type="SUPFAM" id="SSF52129">
    <property type="entry name" value="Caspase-like"/>
    <property type="match status" value="1"/>
</dbReference>
<reference evidence="9" key="1">
    <citation type="journal article" date="2014" name="PLoS ONE">
        <title>The genome and linkage map of the northern pike (Esox lucius): conserved synteny revealed between the salmonid sister group and the Neoteleostei.</title>
        <authorList>
            <person name="Rondeau E.B."/>
            <person name="Minkley D.R."/>
            <person name="Leong J.S."/>
            <person name="Messmer A.M."/>
            <person name="Jantzen J.R."/>
            <person name="von Schalburg K.R."/>
            <person name="Lemon C."/>
            <person name="Bird N.H."/>
            <person name="Koop B.F."/>
        </authorList>
    </citation>
    <scope>NUCLEOTIDE SEQUENCE</scope>
</reference>
<evidence type="ECO:0000256" key="3">
    <source>
        <dbReference type="PIRSR" id="PIRSR038001-1"/>
    </source>
</evidence>
<dbReference type="InterPro" id="IPR029030">
    <property type="entry name" value="Caspase-like_dom_sf"/>
</dbReference>
<feature type="domain" description="Caspase family p10" evidence="5">
    <location>
        <begin position="336"/>
        <end position="436"/>
    </location>
</feature>
<evidence type="ECO:0000256" key="2">
    <source>
        <dbReference type="ARBA" id="ARBA00022703"/>
    </source>
</evidence>
<dbReference type="PROSITE" id="PS50209">
    <property type="entry name" value="CARD"/>
    <property type="match status" value="1"/>
</dbReference>
<evidence type="ECO:0000313" key="8">
    <source>
        <dbReference type="Ensembl" id="ENSELUP00000028745.2"/>
    </source>
</evidence>
<dbReference type="GO" id="GO:0006508">
    <property type="term" value="P:proteolysis"/>
    <property type="evidence" value="ECO:0007669"/>
    <property type="project" value="InterPro"/>
</dbReference>
<dbReference type="PIRSF" id="PIRSF038001">
    <property type="entry name" value="Caspase_ICE"/>
    <property type="match status" value="1"/>
</dbReference>
<proteinExistence type="inferred from homology"/>
<feature type="domain" description="Caspase family p20" evidence="6">
    <location>
        <begin position="162"/>
        <end position="310"/>
    </location>
</feature>
<dbReference type="Gene3D" id="1.10.533.10">
    <property type="entry name" value="Death Domain, Fas"/>
    <property type="match status" value="1"/>
</dbReference>
<dbReference type="Proteomes" id="UP000265140">
    <property type="component" value="Chromosome 3"/>
</dbReference>
<organism evidence="8 9">
    <name type="scientific">Esox lucius</name>
    <name type="common">Northern pike</name>
    <dbReference type="NCBI Taxonomy" id="8010"/>
    <lineage>
        <taxon>Eukaryota</taxon>
        <taxon>Metazoa</taxon>
        <taxon>Chordata</taxon>
        <taxon>Craniata</taxon>
        <taxon>Vertebrata</taxon>
        <taxon>Euteleostomi</taxon>
        <taxon>Actinopterygii</taxon>
        <taxon>Neopterygii</taxon>
        <taxon>Teleostei</taxon>
        <taxon>Protacanthopterygii</taxon>
        <taxon>Esociformes</taxon>
        <taxon>Esocidae</taxon>
        <taxon>Esox</taxon>
    </lineage>
</organism>
<dbReference type="PROSITE" id="PS50207">
    <property type="entry name" value="CASPASE_P10"/>
    <property type="match status" value="1"/>
</dbReference>
<accession>A0A3P8ZJA0</accession>
<dbReference type="SUPFAM" id="SSF47986">
    <property type="entry name" value="DEATH domain"/>
    <property type="match status" value="1"/>
</dbReference>
<dbReference type="GO" id="GO:0042981">
    <property type="term" value="P:regulation of apoptotic process"/>
    <property type="evidence" value="ECO:0007669"/>
    <property type="project" value="InterPro"/>
</dbReference>
<dbReference type="PRINTS" id="PR00376">
    <property type="entry name" value="IL1BCENZYME"/>
</dbReference>
<evidence type="ECO:0000259" key="6">
    <source>
        <dbReference type="PROSITE" id="PS50208"/>
    </source>
</evidence>
<dbReference type="InterPro" id="IPR011600">
    <property type="entry name" value="Pept_C14_caspase"/>
</dbReference>
<dbReference type="PANTHER" id="PTHR48169:SF7">
    <property type="entry name" value="CASPASE 10"/>
    <property type="match status" value="1"/>
</dbReference>
<evidence type="ECO:0000313" key="9">
    <source>
        <dbReference type="Proteomes" id="UP000265140"/>
    </source>
</evidence>
<dbReference type="GO" id="GO:0004197">
    <property type="term" value="F:cysteine-type endopeptidase activity"/>
    <property type="evidence" value="ECO:0007669"/>
    <property type="project" value="InterPro"/>
</dbReference>
<feature type="domain" description="CARD" evidence="7">
    <location>
        <begin position="21"/>
        <end position="102"/>
    </location>
</feature>
<dbReference type="CDD" id="cd00032">
    <property type="entry name" value="CASc"/>
    <property type="match status" value="1"/>
</dbReference>
<feature type="active site" evidence="3">
    <location>
        <position position="263"/>
    </location>
</feature>
<dbReference type="GO" id="GO:0051604">
    <property type="term" value="P:protein maturation"/>
    <property type="evidence" value="ECO:0007669"/>
    <property type="project" value="UniProtKB-ARBA"/>
</dbReference>
<dbReference type="CDD" id="cd01671">
    <property type="entry name" value="CARD"/>
    <property type="match status" value="1"/>
</dbReference>
<feature type="active site" evidence="3">
    <location>
        <position position="306"/>
    </location>
</feature>
<dbReference type="GO" id="GO:0005737">
    <property type="term" value="C:cytoplasm"/>
    <property type="evidence" value="ECO:0007669"/>
    <property type="project" value="UniProtKB-ARBA"/>
</dbReference>
<keyword evidence="9" id="KW-1185">Reference proteome</keyword>
<protein>
    <recommendedName>
        <fullName evidence="10">Caspase 20, apoptosis-related cysteine peptidase</fullName>
    </recommendedName>
</protein>
<dbReference type="PANTHER" id="PTHR48169">
    <property type="entry name" value="DED DOMAIN-CONTAINING PROTEIN"/>
    <property type="match status" value="1"/>
</dbReference>
<dbReference type="Bgee" id="ENSELUG00000005348">
    <property type="expression patterns" value="Expressed in ovary and 14 other cell types or tissues"/>
</dbReference>
<dbReference type="Pfam" id="PF00619">
    <property type="entry name" value="CARD"/>
    <property type="match status" value="1"/>
</dbReference>
<dbReference type="STRING" id="8010.ENSELUP00000028745"/>
<evidence type="ECO:0000259" key="7">
    <source>
        <dbReference type="PROSITE" id="PS50209"/>
    </source>
</evidence>
<evidence type="ECO:0008006" key="10">
    <source>
        <dbReference type="Google" id="ProtNLM"/>
    </source>
</evidence>
<dbReference type="GO" id="GO:0006915">
    <property type="term" value="P:apoptotic process"/>
    <property type="evidence" value="ECO:0007669"/>
    <property type="project" value="UniProtKB-KW"/>
</dbReference>
<dbReference type="SMART" id="SM00115">
    <property type="entry name" value="CASc"/>
    <property type="match status" value="1"/>
</dbReference>
<dbReference type="InParanoid" id="A0A3P8ZJA0"/>
<keyword evidence="2" id="KW-0053">Apoptosis</keyword>
<dbReference type="Gene3D" id="3.40.50.1460">
    <property type="match status" value="1"/>
</dbReference>
<dbReference type="OMA" id="ITHREYN"/>
<sequence length="442" mass="49814">MGCSAVHCPNRSGISNRSLNFFRSSMETLRENKTVLTEILSADSSFILQHVEECGLITTREYRMLHSSNKSNWDTIVLLLDKLRDKDENTCKVFLDMLQKTEIVDQYPKLKEVFNQENKPSLSDCSSGPALGLPVPCTDVSDPEASVPGGNEVGVYDMSSIPRGLCLIINNKNFVDDRLKVRHGTDKDASDLAKVFTRLKFTVLMCKDQTAVEMKHVLEVFSELKQLSNLQAHAVKEWVGGEFAELKELPQHGDAFVCCILSHGEKEGVFGKDGMVIRTIDIQSPFNGRNCRMLLEKPKLFFIQACLGSDVQDGVPLNKKPKVQEMDTFMDTDGVPVHTHPIYSDFLVFMSNVEGYLTIRDKTNGTWFIQSLCSQLEKSCRRGQDIYDILIAVKDEVSKKAHEYPVKDTDGNYSYKLFKQSPEVRDTLTKKLIFPAETTPTD</sequence>
<dbReference type="InterPro" id="IPR015917">
    <property type="entry name" value="Pept_C14A"/>
</dbReference>
<dbReference type="InterPro" id="IPR001315">
    <property type="entry name" value="CARD"/>
</dbReference>
<reference evidence="8" key="2">
    <citation type="submission" date="2020-02" db="EMBL/GenBank/DDBJ databases">
        <title>Esox lucius (northern pike) genome, fEsoLuc1, primary haplotype.</title>
        <authorList>
            <person name="Myers G."/>
            <person name="Karagic N."/>
            <person name="Meyer A."/>
            <person name="Pippel M."/>
            <person name="Reichard M."/>
            <person name="Winkler S."/>
            <person name="Tracey A."/>
            <person name="Sims Y."/>
            <person name="Howe K."/>
            <person name="Rhie A."/>
            <person name="Formenti G."/>
            <person name="Durbin R."/>
            <person name="Fedrigo O."/>
            <person name="Jarvis E.D."/>
        </authorList>
    </citation>
    <scope>NUCLEOTIDE SEQUENCE [LARGE SCALE GENOMIC DNA]</scope>
</reference>
<evidence type="ECO:0000256" key="4">
    <source>
        <dbReference type="RuleBase" id="RU003971"/>
    </source>
</evidence>
<dbReference type="Pfam" id="PF00656">
    <property type="entry name" value="Peptidase_C14"/>
    <property type="match status" value="1"/>
</dbReference>
<dbReference type="AlphaFoldDB" id="A0A3P8ZJA0"/>
<dbReference type="PROSITE" id="PS50208">
    <property type="entry name" value="CASPASE_P20"/>
    <property type="match status" value="1"/>
</dbReference>